<evidence type="ECO:0000256" key="2">
    <source>
        <dbReference type="SAM" id="SignalP"/>
    </source>
</evidence>
<sequence length="306" mass="34351">MKRRILWLLLCMLLCTTMAACARREAPQLPTAEVQTQPETPEPTQETEPSQAPEEPDQAVSAHGSAAYIHGRTLVVSIFADDAATHWDETTDAADIDQTQEHLRIATEWLTDAVKPYGVTAEFLYDWKEDPDLRYSAKFTETLVRADGSMYDVQAGYIQENIPTEELKRAYDADNVVYFFFFNTPYEGTPSPWSLGRLNSQACDTELVNLFLRAAGPVDEPPSAYAHELLHAFGVPDLYYTGGLIPQAYVDYCKETGSQDIMYTINGDMDRITGQLTELDAYYLGLTARPAEADRWQLGLSEYEGE</sequence>
<keyword evidence="2" id="KW-0732">Signal</keyword>
<dbReference type="PROSITE" id="PS51257">
    <property type="entry name" value="PROKAR_LIPOPROTEIN"/>
    <property type="match status" value="1"/>
</dbReference>
<feature type="chain" id="PRO_5032376745" evidence="2">
    <location>
        <begin position="23"/>
        <end position="306"/>
    </location>
</feature>
<accession>A0A810Q747</accession>
<proteinExistence type="predicted"/>
<dbReference type="AlphaFoldDB" id="A0A810Q747"/>
<keyword evidence="4" id="KW-1185">Reference proteome</keyword>
<dbReference type="EMBL" id="AP023418">
    <property type="protein sequence ID" value="BCK81486.1"/>
    <property type="molecule type" value="Genomic_DNA"/>
</dbReference>
<dbReference type="RefSeq" id="WP_213540287.1">
    <property type="nucleotide sequence ID" value="NZ_AP023418.1"/>
</dbReference>
<protein>
    <submittedName>
        <fullName evidence="3">Uncharacterized protein</fullName>
    </submittedName>
</protein>
<feature type="region of interest" description="Disordered" evidence="1">
    <location>
        <begin position="29"/>
        <end position="63"/>
    </location>
</feature>
<organism evidence="3 4">
    <name type="scientific">Vescimonas coprocola</name>
    <dbReference type="NCBI Taxonomy" id="2714355"/>
    <lineage>
        <taxon>Bacteria</taxon>
        <taxon>Bacillati</taxon>
        <taxon>Bacillota</taxon>
        <taxon>Clostridia</taxon>
        <taxon>Eubacteriales</taxon>
        <taxon>Oscillospiraceae</taxon>
        <taxon>Vescimonas</taxon>
    </lineage>
</organism>
<evidence type="ECO:0000256" key="1">
    <source>
        <dbReference type="SAM" id="MobiDB-lite"/>
    </source>
</evidence>
<dbReference type="Proteomes" id="UP000681035">
    <property type="component" value="Chromosome"/>
</dbReference>
<feature type="compositionally biased region" description="Low complexity" evidence="1">
    <location>
        <begin position="30"/>
        <end position="53"/>
    </location>
</feature>
<feature type="signal peptide" evidence="2">
    <location>
        <begin position="1"/>
        <end position="22"/>
    </location>
</feature>
<evidence type="ECO:0000313" key="3">
    <source>
        <dbReference type="EMBL" id="BCK81486.1"/>
    </source>
</evidence>
<gene>
    <name evidence="3" type="ORF">MM50RIKEN_12490</name>
</gene>
<reference evidence="3" key="1">
    <citation type="submission" date="2020-09" db="EMBL/GenBank/DDBJ databases">
        <title>New species isolated from human feces.</title>
        <authorList>
            <person name="Kitahara M."/>
            <person name="Shigeno Y."/>
            <person name="Shime M."/>
            <person name="Matsumoto Y."/>
            <person name="Nakamura S."/>
            <person name="Motooka D."/>
            <person name="Fukuoka S."/>
            <person name="Nishikawa H."/>
            <person name="Benno Y."/>
        </authorList>
    </citation>
    <scope>NUCLEOTIDE SEQUENCE</scope>
    <source>
        <strain evidence="3">MM50</strain>
    </source>
</reference>
<evidence type="ECO:0000313" key="4">
    <source>
        <dbReference type="Proteomes" id="UP000681035"/>
    </source>
</evidence>
<name>A0A810Q747_9FIRM</name>
<dbReference type="KEGG" id="vcop:MM50RIKEN_12490"/>